<sequence>MAKRKTLPKDFAQIVESGNPEQIKEVFEKCDVNAYENYSKVTALGSDLPAEVMEWLVQNGADVNFPDRYGNTPLHHHARAYKNNMKTLIRLGADIEAKNTYMETPLFAAAAACLPENVRILVESGAKVNRKDNMGRTPLLYALSRASNSSIPQLVAVSEYLLAHRARLTGMEKEQVKRIGTDFEWFRDRMSSETVAELEPALMELYEMFGVEPVAKRKMYDGHSDIKVTKSSWQEQFDQLWDLLVPSCGAASTVQGEAVRVCGRLAHELLDNGGINWDDDFQTMAESLTSYLVQGEPLDESERAEAGKIIAGITRAGLIRGGEDALARLTELTVRWVLKNPGPLALKETSYMR</sequence>
<gene>
    <name evidence="2" type="ORF">IAD16_07565</name>
</gene>
<dbReference type="Pfam" id="PF12796">
    <property type="entry name" value="Ank_2"/>
    <property type="match status" value="1"/>
</dbReference>
<evidence type="ECO:0000313" key="2">
    <source>
        <dbReference type="EMBL" id="HIU28218.1"/>
    </source>
</evidence>
<comment type="caution">
    <text evidence="2">The sequence shown here is derived from an EMBL/GenBank/DDBJ whole genome shotgun (WGS) entry which is preliminary data.</text>
</comment>
<name>A0A9D1I6Q5_9FIRM</name>
<dbReference type="PROSITE" id="PS50088">
    <property type="entry name" value="ANK_REPEAT"/>
    <property type="match status" value="1"/>
</dbReference>
<dbReference type="SMART" id="SM00248">
    <property type="entry name" value="ANK"/>
    <property type="match status" value="3"/>
</dbReference>
<protein>
    <submittedName>
        <fullName evidence="2">Ankyrin repeat domain-containing protein</fullName>
    </submittedName>
</protein>
<dbReference type="GO" id="GO:0071546">
    <property type="term" value="C:pi-body"/>
    <property type="evidence" value="ECO:0007669"/>
    <property type="project" value="TreeGrafter"/>
</dbReference>
<dbReference type="InterPro" id="IPR036770">
    <property type="entry name" value="Ankyrin_rpt-contain_sf"/>
</dbReference>
<reference evidence="2" key="2">
    <citation type="journal article" date="2021" name="PeerJ">
        <title>Extensive microbial diversity within the chicken gut microbiome revealed by metagenomics and culture.</title>
        <authorList>
            <person name="Gilroy R."/>
            <person name="Ravi A."/>
            <person name="Getino M."/>
            <person name="Pursley I."/>
            <person name="Horton D.L."/>
            <person name="Alikhan N.F."/>
            <person name="Baker D."/>
            <person name="Gharbi K."/>
            <person name="Hall N."/>
            <person name="Watson M."/>
            <person name="Adriaenssens E.M."/>
            <person name="Foster-Nyarko E."/>
            <person name="Jarju S."/>
            <person name="Secka A."/>
            <person name="Antonio M."/>
            <person name="Oren A."/>
            <person name="Chaudhuri R.R."/>
            <person name="La Ragione R."/>
            <person name="Hildebrand F."/>
            <person name="Pallen M.J."/>
        </authorList>
    </citation>
    <scope>NUCLEOTIDE SEQUENCE</scope>
    <source>
        <strain evidence="2">11300</strain>
    </source>
</reference>
<evidence type="ECO:0000313" key="3">
    <source>
        <dbReference type="Proteomes" id="UP000824091"/>
    </source>
</evidence>
<dbReference type="SUPFAM" id="SSF48403">
    <property type="entry name" value="Ankyrin repeat"/>
    <property type="match status" value="1"/>
</dbReference>
<dbReference type="EMBL" id="DVMO01000111">
    <property type="protein sequence ID" value="HIU28218.1"/>
    <property type="molecule type" value="Genomic_DNA"/>
</dbReference>
<proteinExistence type="predicted"/>
<dbReference type="InterPro" id="IPR002110">
    <property type="entry name" value="Ankyrin_rpt"/>
</dbReference>
<keyword evidence="1" id="KW-0040">ANK repeat</keyword>
<accession>A0A9D1I6Q5</accession>
<dbReference type="Gene3D" id="1.25.40.20">
    <property type="entry name" value="Ankyrin repeat-containing domain"/>
    <property type="match status" value="2"/>
</dbReference>
<dbReference type="PANTHER" id="PTHR24157:SF3">
    <property type="entry name" value="ANKYRIN REPEAT, SAM AND BASIC LEUCINE ZIPPER DOMAIN-CONTAINING PROTEIN 1"/>
    <property type="match status" value="1"/>
</dbReference>
<evidence type="ECO:0000256" key="1">
    <source>
        <dbReference type="PROSITE-ProRule" id="PRU00023"/>
    </source>
</evidence>
<reference evidence="2" key="1">
    <citation type="submission" date="2020-10" db="EMBL/GenBank/DDBJ databases">
        <authorList>
            <person name="Gilroy R."/>
        </authorList>
    </citation>
    <scope>NUCLEOTIDE SEQUENCE</scope>
    <source>
        <strain evidence="2">11300</strain>
    </source>
</reference>
<dbReference type="PANTHER" id="PTHR24157">
    <property type="entry name" value="ANKYRIN REPEAT, SAM AND BASIC LEUCINE ZIPPER DOMAIN-CONTAINING PROTEIN 1"/>
    <property type="match status" value="1"/>
</dbReference>
<organism evidence="2 3">
    <name type="scientific">Candidatus Fimisoma avicola</name>
    <dbReference type="NCBI Taxonomy" id="2840826"/>
    <lineage>
        <taxon>Bacteria</taxon>
        <taxon>Bacillati</taxon>
        <taxon>Bacillota</taxon>
        <taxon>Clostridia</taxon>
        <taxon>Eubacteriales</taxon>
        <taxon>Candidatus Fimisoma</taxon>
    </lineage>
</organism>
<dbReference type="Proteomes" id="UP000824091">
    <property type="component" value="Unassembled WGS sequence"/>
</dbReference>
<dbReference type="AlphaFoldDB" id="A0A9D1I6Q5"/>
<feature type="repeat" description="ANK" evidence="1">
    <location>
        <begin position="101"/>
        <end position="133"/>
    </location>
</feature>